<proteinExistence type="predicted"/>
<evidence type="ECO:0000313" key="1">
    <source>
        <dbReference type="EMBL" id="KGL76544.1"/>
    </source>
</evidence>
<protein>
    <recommendedName>
        <fullName evidence="3">Reverse transcriptase</fullName>
    </recommendedName>
</protein>
<keyword evidence="2" id="KW-1185">Reference proteome</keyword>
<name>A0A099Z268_TINGU</name>
<dbReference type="STRING" id="94827.A0A099Z268"/>
<feature type="non-terminal residue" evidence="1">
    <location>
        <position position="168"/>
    </location>
</feature>
<dbReference type="EMBL" id="KL889249">
    <property type="protein sequence ID" value="KGL76544.1"/>
    <property type="molecule type" value="Genomic_DNA"/>
</dbReference>
<gene>
    <name evidence="1" type="ORF">N309_14686</name>
</gene>
<organism evidence="1 2">
    <name type="scientific">Tinamus guttatus</name>
    <name type="common">White-throated tinamou</name>
    <dbReference type="NCBI Taxonomy" id="94827"/>
    <lineage>
        <taxon>Eukaryota</taxon>
        <taxon>Metazoa</taxon>
        <taxon>Chordata</taxon>
        <taxon>Craniata</taxon>
        <taxon>Vertebrata</taxon>
        <taxon>Euteleostomi</taxon>
        <taxon>Archelosauria</taxon>
        <taxon>Archosauria</taxon>
        <taxon>Dinosauria</taxon>
        <taxon>Saurischia</taxon>
        <taxon>Theropoda</taxon>
        <taxon>Coelurosauria</taxon>
        <taxon>Aves</taxon>
        <taxon>Palaeognathae</taxon>
        <taxon>Tinamiformes</taxon>
        <taxon>Tinamidae</taxon>
        <taxon>Tinamus</taxon>
    </lineage>
</organism>
<sequence length="168" mass="18824">PTWEFLVCGLGEGAPKGCRHCPAEWESCSHITGYCPVVQEARIKRHNNICGVLTEEAWRVGWEIYVESHLRDNNNELFKLDLIMVKGCCAKVVDVTVHYESGVTTLSDAVAEKDRKYQHLVGEIRTLTSANEIEFLGFPIGTRGKWCLGNDRLLSDFGVSTSHCKRVA</sequence>
<evidence type="ECO:0000313" key="2">
    <source>
        <dbReference type="Proteomes" id="UP000053641"/>
    </source>
</evidence>
<reference evidence="1 2" key="1">
    <citation type="submission" date="2014-06" db="EMBL/GenBank/DDBJ databases">
        <title>Genome evolution of avian class.</title>
        <authorList>
            <person name="Zhang G."/>
            <person name="Li C."/>
        </authorList>
    </citation>
    <scope>NUCLEOTIDE SEQUENCE [LARGE SCALE GENOMIC DNA]</scope>
    <source>
        <strain evidence="1">BGI_N309</strain>
    </source>
</reference>
<feature type="non-terminal residue" evidence="1">
    <location>
        <position position="1"/>
    </location>
</feature>
<accession>A0A099Z268</accession>
<dbReference type="AlphaFoldDB" id="A0A099Z268"/>
<evidence type="ECO:0008006" key="3">
    <source>
        <dbReference type="Google" id="ProtNLM"/>
    </source>
</evidence>
<dbReference type="Proteomes" id="UP000053641">
    <property type="component" value="Unassembled WGS sequence"/>
</dbReference>